<dbReference type="Proteomes" id="UP000176186">
    <property type="component" value="Unassembled WGS sequence"/>
</dbReference>
<sequence>MGENGIFMDYVEAQYPGYRGGHGWIENLASYRENVHWFKPGEVERSNTLQFDIERHVEWDDKYNLLPFTYSAMANAAYPVPSRVRDMLHLPSGPRREEFETIAQKLPGFKVLERFVGNPQACWYENSALGILVDWNVHSDRINSKNIGIAAVYFETVPTLEVLIQQILPNVVKYFNIINPTRQLNPVIVNKTIALARQRDIIIPKRRVSR</sequence>
<name>A0A1F6BG45_9BACT</name>
<protein>
    <submittedName>
        <fullName evidence="1">Uncharacterized protein</fullName>
    </submittedName>
</protein>
<organism evidence="1 2">
    <name type="scientific">Candidatus Gottesmanbacteria bacterium RIFOXYB1_FULL_47_11</name>
    <dbReference type="NCBI Taxonomy" id="1798401"/>
    <lineage>
        <taxon>Bacteria</taxon>
        <taxon>Candidatus Gottesmaniibacteriota</taxon>
    </lineage>
</organism>
<comment type="caution">
    <text evidence="1">The sequence shown here is derived from an EMBL/GenBank/DDBJ whole genome shotgun (WGS) entry which is preliminary data.</text>
</comment>
<proteinExistence type="predicted"/>
<gene>
    <name evidence="1" type="ORF">A2363_01520</name>
</gene>
<dbReference type="AlphaFoldDB" id="A0A1F6BG45"/>
<dbReference type="EMBL" id="MFKE01000003">
    <property type="protein sequence ID" value="OGG35906.1"/>
    <property type="molecule type" value="Genomic_DNA"/>
</dbReference>
<evidence type="ECO:0000313" key="1">
    <source>
        <dbReference type="EMBL" id="OGG35906.1"/>
    </source>
</evidence>
<reference evidence="1 2" key="1">
    <citation type="journal article" date="2016" name="Nat. Commun.">
        <title>Thousands of microbial genomes shed light on interconnected biogeochemical processes in an aquifer system.</title>
        <authorList>
            <person name="Anantharaman K."/>
            <person name="Brown C.T."/>
            <person name="Hug L.A."/>
            <person name="Sharon I."/>
            <person name="Castelle C.J."/>
            <person name="Probst A.J."/>
            <person name="Thomas B.C."/>
            <person name="Singh A."/>
            <person name="Wilkins M.J."/>
            <person name="Karaoz U."/>
            <person name="Brodie E.L."/>
            <person name="Williams K.H."/>
            <person name="Hubbard S.S."/>
            <person name="Banfield J.F."/>
        </authorList>
    </citation>
    <scope>NUCLEOTIDE SEQUENCE [LARGE SCALE GENOMIC DNA]</scope>
</reference>
<evidence type="ECO:0000313" key="2">
    <source>
        <dbReference type="Proteomes" id="UP000176186"/>
    </source>
</evidence>
<accession>A0A1F6BG45</accession>